<feature type="region of interest" description="Disordered" evidence="1">
    <location>
        <begin position="252"/>
        <end position="273"/>
    </location>
</feature>
<feature type="transmembrane region" description="Helical" evidence="2">
    <location>
        <begin position="205"/>
        <end position="222"/>
    </location>
</feature>
<keyword evidence="2" id="KW-0812">Transmembrane</keyword>
<evidence type="ECO:0000256" key="1">
    <source>
        <dbReference type="SAM" id="MobiDB-lite"/>
    </source>
</evidence>
<gene>
    <name evidence="3" type="ORF">BgramDRAFT_3895</name>
</gene>
<sequence length="273" mass="30682">MNWTQIFAKMLDPYELRARLFPGLLLLLPAITYLTLLYGTKSPIIVGLSSVLATCGGPYFLSSFVRTRGVRAQEGLYRRWGGQPSTLLLRHGDSHLPQQTKLRYHGLVALRLGIVIPSLEDEKQHPIQADEAYAAAADALRPLTNDRKRFPFIYKELVAYGFNRNAYGSRWIGFSIAVATMIATILHGGIVHLQAPYLTYPSLNLAHFLVLLVSFVLSALWSRHFTADTTWFAGVCYAKRLWEALEELPKKPARTRPKRRGSDEPTATSVDPK</sequence>
<proteinExistence type="predicted"/>
<evidence type="ECO:0008006" key="5">
    <source>
        <dbReference type="Google" id="ProtNLM"/>
    </source>
</evidence>
<protein>
    <recommendedName>
        <fullName evidence="5">Transmembrane protein</fullName>
    </recommendedName>
</protein>
<dbReference type="AlphaFoldDB" id="B1G3F8"/>
<keyword evidence="4" id="KW-1185">Reference proteome</keyword>
<dbReference type="OrthoDB" id="2083198at2"/>
<dbReference type="EMBL" id="ABLD01000012">
    <property type="protein sequence ID" value="EDT09173.1"/>
    <property type="molecule type" value="Genomic_DNA"/>
</dbReference>
<organism evidence="3 4">
    <name type="scientific">Paraburkholderia graminis (strain ATCC 700544 / DSM 17151 / LMG 18924 / NCIMB 13744 / C4D1M)</name>
    <dbReference type="NCBI Taxonomy" id="396598"/>
    <lineage>
        <taxon>Bacteria</taxon>
        <taxon>Pseudomonadati</taxon>
        <taxon>Pseudomonadota</taxon>
        <taxon>Betaproteobacteria</taxon>
        <taxon>Burkholderiales</taxon>
        <taxon>Burkholderiaceae</taxon>
        <taxon>Paraburkholderia</taxon>
    </lineage>
</organism>
<evidence type="ECO:0000313" key="3">
    <source>
        <dbReference type="EMBL" id="EDT09173.1"/>
    </source>
</evidence>
<dbReference type="RefSeq" id="WP_006050465.1">
    <property type="nucleotide sequence ID" value="NZ_ABLD01000012.1"/>
</dbReference>
<accession>B1G3F8</accession>
<name>B1G3F8_PARG4</name>
<reference evidence="3 4" key="1">
    <citation type="submission" date="2008-03" db="EMBL/GenBank/DDBJ databases">
        <title>Sequencing of the draft genome and assembly of Burkholderia graminis C4D1M.</title>
        <authorList>
            <consortium name="US DOE Joint Genome Institute (JGI-PGF)"/>
            <person name="Copeland A."/>
            <person name="Lucas S."/>
            <person name="Lapidus A."/>
            <person name="Glavina del Rio T."/>
            <person name="Dalin E."/>
            <person name="Tice H."/>
            <person name="Bruce D."/>
            <person name="Goodwin L."/>
            <person name="Pitluck S."/>
            <person name="Larimer F."/>
            <person name="Land M.L."/>
            <person name="Hauser L."/>
            <person name="Tiedje J."/>
            <person name="Richardson P."/>
        </authorList>
    </citation>
    <scope>NUCLEOTIDE SEQUENCE [LARGE SCALE GENOMIC DNA]</scope>
    <source>
        <strain evidence="4">ATCC 700544 / DSM 17151 / LMG 18924 / NCIMB 13744 / C4D1M</strain>
    </source>
</reference>
<feature type="transmembrane region" description="Helical" evidence="2">
    <location>
        <begin position="20"/>
        <end position="38"/>
    </location>
</feature>
<keyword evidence="2" id="KW-1133">Transmembrane helix</keyword>
<keyword evidence="2" id="KW-0472">Membrane</keyword>
<feature type="transmembrane region" description="Helical" evidence="2">
    <location>
        <begin position="44"/>
        <end position="61"/>
    </location>
</feature>
<feature type="transmembrane region" description="Helical" evidence="2">
    <location>
        <begin position="171"/>
        <end position="193"/>
    </location>
</feature>
<evidence type="ECO:0000313" key="4">
    <source>
        <dbReference type="Proteomes" id="UP000005045"/>
    </source>
</evidence>
<evidence type="ECO:0000256" key="2">
    <source>
        <dbReference type="SAM" id="Phobius"/>
    </source>
</evidence>
<comment type="caution">
    <text evidence="3">The sequence shown here is derived from an EMBL/GenBank/DDBJ whole genome shotgun (WGS) entry which is preliminary data.</text>
</comment>
<dbReference type="Proteomes" id="UP000005045">
    <property type="component" value="Unassembled WGS sequence"/>
</dbReference>